<accession>A0AAF0J4W0</accession>
<dbReference type="HAMAP" id="MF_03007">
    <property type="entry name" value="eIF3h"/>
    <property type="match status" value="1"/>
</dbReference>
<comment type="similarity">
    <text evidence="1">Belongs to the eIF-3 subunit H family.</text>
</comment>
<evidence type="ECO:0000259" key="3">
    <source>
        <dbReference type="Pfam" id="PF01398"/>
    </source>
</evidence>
<dbReference type="GO" id="GO:0005852">
    <property type="term" value="C:eukaryotic translation initiation factor 3 complex"/>
    <property type="evidence" value="ECO:0007669"/>
    <property type="project" value="UniProtKB-UniRule"/>
</dbReference>
<dbReference type="Pfam" id="PF01398">
    <property type="entry name" value="JAB"/>
    <property type="match status" value="1"/>
</dbReference>
<reference evidence="5" key="1">
    <citation type="submission" date="2023-03" db="EMBL/GenBank/DDBJ databases">
        <title>Mating type loci evolution in Malassezia.</title>
        <authorList>
            <person name="Coelho M.A."/>
        </authorList>
    </citation>
    <scope>NUCLEOTIDE SEQUENCE</scope>
    <source>
        <strain evidence="5">CBS 11721</strain>
    </source>
</reference>
<feature type="domain" description="JAB1/MPN/MOV34 metalloenzyme" evidence="3">
    <location>
        <begin position="43"/>
        <end position="149"/>
    </location>
</feature>
<dbReference type="GO" id="GO:0003743">
    <property type="term" value="F:translation initiation factor activity"/>
    <property type="evidence" value="ECO:0007669"/>
    <property type="project" value="UniProtKB-UniRule"/>
</dbReference>
<organism evidence="5 6">
    <name type="scientific">Malassezia cuniculi</name>
    <dbReference type="NCBI Taxonomy" id="948313"/>
    <lineage>
        <taxon>Eukaryota</taxon>
        <taxon>Fungi</taxon>
        <taxon>Dikarya</taxon>
        <taxon>Basidiomycota</taxon>
        <taxon>Ustilaginomycotina</taxon>
        <taxon>Malasseziomycetes</taxon>
        <taxon>Malasseziales</taxon>
        <taxon>Malasseziaceae</taxon>
        <taxon>Malassezia</taxon>
    </lineage>
</organism>
<dbReference type="EMBL" id="CP119877">
    <property type="protein sequence ID" value="WFD33852.1"/>
    <property type="molecule type" value="Genomic_DNA"/>
</dbReference>
<dbReference type="CDD" id="cd08065">
    <property type="entry name" value="MPN_eIF3h"/>
    <property type="match status" value="1"/>
</dbReference>
<dbReference type="InterPro" id="IPR045810">
    <property type="entry name" value="eIF3h_C"/>
</dbReference>
<evidence type="ECO:0000313" key="5">
    <source>
        <dbReference type="EMBL" id="WFD33852.1"/>
    </source>
</evidence>
<dbReference type="GO" id="GO:0008237">
    <property type="term" value="F:metallopeptidase activity"/>
    <property type="evidence" value="ECO:0007669"/>
    <property type="project" value="InterPro"/>
</dbReference>
<sequence>MSKTVAAAARAELADKPTDVDAVPTPEMEKMDREALQLGASEISAVQLDGQSLMKIVKHCRDSHSNHGAAAWGAVLGVEVGGTLEVSNVFGLPSVRDRADEEDRSTKSTMQYIGEMLRLLRQVNAEITPAGIYQGCFLGPFLNSAVVDSLNTLSLMIERESESGTAVLLVLDYGQLAEGNTLVRGFHLSPAFIDAYRKGKFTMQSLIEHRLTFENILVEIPVRVANSAMLDAMLATLSTESVPAPTLVAPTTKERLAAPSSAHIKPNYMDLNLALEPVLVSGVETTLDAVEGYAAEAGNVGYQVRQIAREKARAEAYVTRRKAENETRAAAGLQPLEVEDVSKLFKIPAEPNRLESLLLLHQLNAASSRLGEAAAVGTVQLEGAHTGSSST</sequence>
<dbReference type="Pfam" id="PF19445">
    <property type="entry name" value="eIF3h_C"/>
    <property type="match status" value="1"/>
</dbReference>
<comment type="subunit">
    <text evidence="1">Component of the eukaryotic translation initiation factor 3 (eIF-3) complex.</text>
</comment>
<dbReference type="GO" id="GO:0033290">
    <property type="term" value="C:eukaryotic 48S preinitiation complex"/>
    <property type="evidence" value="ECO:0007669"/>
    <property type="project" value="UniProtKB-UniRule"/>
</dbReference>
<keyword evidence="1" id="KW-0648">Protein biosynthesis</keyword>
<protein>
    <recommendedName>
        <fullName evidence="1">Eukaryotic translation initiation factor 3 subunit H</fullName>
        <shortName evidence="1">eIF3h</shortName>
    </recommendedName>
</protein>
<dbReference type="InterPro" id="IPR000555">
    <property type="entry name" value="JAMM/MPN+_dom"/>
</dbReference>
<keyword evidence="6" id="KW-1185">Reference proteome</keyword>
<feature type="region of interest" description="Disordered" evidence="2">
    <location>
        <begin position="1"/>
        <end position="24"/>
    </location>
</feature>
<evidence type="ECO:0000313" key="6">
    <source>
        <dbReference type="Proteomes" id="UP001219933"/>
    </source>
</evidence>
<evidence type="ECO:0000256" key="1">
    <source>
        <dbReference type="HAMAP-Rule" id="MF_03007"/>
    </source>
</evidence>
<proteinExistence type="inferred from homology"/>
<evidence type="ECO:0000259" key="4">
    <source>
        <dbReference type="Pfam" id="PF19445"/>
    </source>
</evidence>
<dbReference type="Gene3D" id="3.40.140.10">
    <property type="entry name" value="Cytidine Deaminase, domain 2"/>
    <property type="match status" value="1"/>
</dbReference>
<comment type="subcellular location">
    <subcellularLocation>
        <location evidence="1">Cytoplasm</location>
    </subcellularLocation>
</comment>
<dbReference type="GO" id="GO:0016282">
    <property type="term" value="C:eukaryotic 43S preinitiation complex"/>
    <property type="evidence" value="ECO:0007669"/>
    <property type="project" value="UniProtKB-UniRule"/>
</dbReference>
<name>A0AAF0J4W0_9BASI</name>
<dbReference type="InterPro" id="IPR027524">
    <property type="entry name" value="eIF3h"/>
</dbReference>
<feature type="domain" description="eIF3h C-terminal" evidence="4">
    <location>
        <begin position="178"/>
        <end position="372"/>
    </location>
</feature>
<comment type="function">
    <text evidence="1">Component of the eukaryotic translation initiation factor 3 (eIF-3) complex, which is involved in protein synthesis of a specialized repertoire of mRNAs and, together with other initiation factors, stimulates binding of mRNA and methionyl-tRNAi to the 40S ribosome. The eIF-3 complex specifically targets and initiates translation of a subset of mRNAs involved in cell proliferation.</text>
</comment>
<gene>
    <name evidence="5" type="ORF">MCUN1_000675</name>
</gene>
<evidence type="ECO:0000256" key="2">
    <source>
        <dbReference type="SAM" id="MobiDB-lite"/>
    </source>
</evidence>
<keyword evidence="1" id="KW-0396">Initiation factor</keyword>
<dbReference type="Proteomes" id="UP001219933">
    <property type="component" value="Chromosome 1"/>
</dbReference>
<keyword evidence="1" id="KW-0963">Cytoplasm</keyword>
<dbReference type="AlphaFoldDB" id="A0AAF0J4W0"/>
<dbReference type="GO" id="GO:0001732">
    <property type="term" value="P:formation of cytoplasmic translation initiation complex"/>
    <property type="evidence" value="ECO:0007669"/>
    <property type="project" value="UniProtKB-UniRule"/>
</dbReference>